<dbReference type="InterPro" id="IPR035959">
    <property type="entry name" value="RutC-like_sf"/>
</dbReference>
<dbReference type="AlphaFoldDB" id="A0AA41YL32"/>
<dbReference type="SUPFAM" id="SSF55298">
    <property type="entry name" value="YjgF-like"/>
    <property type="match status" value="1"/>
</dbReference>
<dbReference type="PANTHER" id="PTHR43857">
    <property type="entry name" value="BLR7761 PROTEIN"/>
    <property type="match status" value="1"/>
</dbReference>
<dbReference type="Gene3D" id="3.30.1330.40">
    <property type="entry name" value="RutC-like"/>
    <property type="match status" value="1"/>
</dbReference>
<reference evidence="1" key="2">
    <citation type="submission" date="2022-10" db="EMBL/GenBank/DDBJ databases">
        <authorList>
            <person name="Trinh H.N."/>
        </authorList>
    </citation>
    <scope>NUCLEOTIDE SEQUENCE</scope>
    <source>
        <strain evidence="1">RN2-1</strain>
    </source>
</reference>
<dbReference type="CDD" id="cd00448">
    <property type="entry name" value="YjgF_YER057c_UK114_family"/>
    <property type="match status" value="1"/>
</dbReference>
<sequence>MMLTVLQPPSWPRPKGYANAMMGTGTFVLVSGQIGWDAEGIFAEGLVGQTAQALRNVLTILAEAKAGPEHIARVVWYVTDMEAYRASGKAIGAAWREIMGRNFPAMAVIGVSALVEAQACVEIEAVAILPA</sequence>
<dbReference type="Pfam" id="PF01042">
    <property type="entry name" value="Ribonuc_L-PSP"/>
    <property type="match status" value="1"/>
</dbReference>
<proteinExistence type="predicted"/>
<organism evidence="1 2">
    <name type="scientific">Limobrevibacterium gyesilva</name>
    <dbReference type="NCBI Taxonomy" id="2991712"/>
    <lineage>
        <taxon>Bacteria</taxon>
        <taxon>Pseudomonadati</taxon>
        <taxon>Pseudomonadota</taxon>
        <taxon>Alphaproteobacteria</taxon>
        <taxon>Acetobacterales</taxon>
        <taxon>Acetobacteraceae</taxon>
        <taxon>Limobrevibacterium</taxon>
    </lineage>
</organism>
<keyword evidence="2" id="KW-1185">Reference proteome</keyword>
<dbReference type="Proteomes" id="UP001165679">
    <property type="component" value="Unassembled WGS sequence"/>
</dbReference>
<dbReference type="InterPro" id="IPR006175">
    <property type="entry name" value="YjgF/YER057c/UK114"/>
</dbReference>
<evidence type="ECO:0000313" key="2">
    <source>
        <dbReference type="Proteomes" id="UP001165679"/>
    </source>
</evidence>
<dbReference type="PANTHER" id="PTHR43857:SF1">
    <property type="entry name" value="YJGH FAMILY PROTEIN"/>
    <property type="match status" value="1"/>
</dbReference>
<dbReference type="RefSeq" id="WP_264712999.1">
    <property type="nucleotide sequence ID" value="NZ_JAPDNT010000003.1"/>
</dbReference>
<name>A0AA41YL32_9PROT</name>
<evidence type="ECO:0000313" key="1">
    <source>
        <dbReference type="EMBL" id="MCW3474371.1"/>
    </source>
</evidence>
<protein>
    <submittedName>
        <fullName evidence="1">RidA family protein</fullName>
    </submittedName>
</protein>
<reference evidence="1" key="1">
    <citation type="submission" date="2022-09" db="EMBL/GenBank/DDBJ databases">
        <title>Rhodovastum sp. nov. RN2-1 isolated from soil in Seongnam, South Korea.</title>
        <authorList>
            <person name="Le N.T."/>
        </authorList>
    </citation>
    <scope>NUCLEOTIDE SEQUENCE</scope>
    <source>
        <strain evidence="1">RN2-1</strain>
    </source>
</reference>
<dbReference type="EMBL" id="JAPDNT010000003">
    <property type="protein sequence ID" value="MCW3474371.1"/>
    <property type="molecule type" value="Genomic_DNA"/>
</dbReference>
<gene>
    <name evidence="1" type="ORF">OL599_07230</name>
</gene>
<accession>A0AA41YL32</accession>
<comment type="caution">
    <text evidence="1">The sequence shown here is derived from an EMBL/GenBank/DDBJ whole genome shotgun (WGS) entry which is preliminary data.</text>
</comment>